<dbReference type="Pfam" id="PF01522">
    <property type="entry name" value="Polysacc_deac_1"/>
    <property type="match status" value="1"/>
</dbReference>
<name>A0A1I6WFD5_9GAMM</name>
<accession>A0A1I6WFD5</accession>
<evidence type="ECO:0000256" key="2">
    <source>
        <dbReference type="ARBA" id="ARBA00022729"/>
    </source>
</evidence>
<keyword evidence="5" id="KW-1185">Reference proteome</keyword>
<evidence type="ECO:0000256" key="1">
    <source>
        <dbReference type="ARBA" id="ARBA00004613"/>
    </source>
</evidence>
<dbReference type="PROSITE" id="PS51677">
    <property type="entry name" value="NODB"/>
    <property type="match status" value="1"/>
</dbReference>
<organism evidence="4 5">
    <name type="scientific">Acinetobacter bohemicus</name>
    <dbReference type="NCBI Taxonomy" id="1435036"/>
    <lineage>
        <taxon>Bacteria</taxon>
        <taxon>Pseudomonadati</taxon>
        <taxon>Pseudomonadota</taxon>
        <taxon>Gammaproteobacteria</taxon>
        <taxon>Moraxellales</taxon>
        <taxon>Moraxellaceae</taxon>
        <taxon>Acinetobacter</taxon>
    </lineage>
</organism>
<protein>
    <submittedName>
        <fullName evidence="4">Polysaccharide deacetylase</fullName>
    </submittedName>
</protein>
<sequence>MDIPVLIYHQVTDDSDEYTITDCHCYTNNFIKQMEYLKSNGYAIITLAQAIDNFKNNINDAQPRVILTFDDAFQSFFEVVYPILNNFGFPAHLYVPVHRIGGYSSWMKKPKSQKNIMNIEQLQEVSHNNIIIGSHTLTHTKLTHLEPFHQLKELELSRKILESYLGTSVSDLSYPHGDFDEKTLKFVADVGYKTAVTCNSKFFNRYDDSLSIPRIYITQQDTLEMFISKVQGVKSLTGFVA</sequence>
<comment type="subcellular location">
    <subcellularLocation>
        <location evidence="1">Secreted</location>
    </subcellularLocation>
</comment>
<evidence type="ECO:0000313" key="4">
    <source>
        <dbReference type="EMBL" id="SFT24707.1"/>
    </source>
</evidence>
<dbReference type="RefSeq" id="WP_074947879.1">
    <property type="nucleotide sequence ID" value="NZ_FOZU01000060.1"/>
</dbReference>
<evidence type="ECO:0000259" key="3">
    <source>
        <dbReference type="PROSITE" id="PS51677"/>
    </source>
</evidence>
<dbReference type="Proteomes" id="UP000182827">
    <property type="component" value="Unassembled WGS sequence"/>
</dbReference>
<dbReference type="CDD" id="cd10918">
    <property type="entry name" value="CE4_NodB_like_5s_6s"/>
    <property type="match status" value="1"/>
</dbReference>
<feature type="domain" description="NodB homology" evidence="3">
    <location>
        <begin position="63"/>
        <end position="241"/>
    </location>
</feature>
<evidence type="ECO:0000313" key="5">
    <source>
        <dbReference type="Proteomes" id="UP000182827"/>
    </source>
</evidence>
<dbReference type="PANTHER" id="PTHR34216:SF3">
    <property type="entry name" value="POLY-BETA-1,6-N-ACETYL-D-GLUCOSAMINE N-DEACETYLASE"/>
    <property type="match status" value="1"/>
</dbReference>
<dbReference type="GO" id="GO:0016810">
    <property type="term" value="F:hydrolase activity, acting on carbon-nitrogen (but not peptide) bonds"/>
    <property type="evidence" value="ECO:0007669"/>
    <property type="project" value="InterPro"/>
</dbReference>
<gene>
    <name evidence="4" type="ORF">SAMN05444586_10601</name>
</gene>
<dbReference type="AlphaFoldDB" id="A0A1I6WFD5"/>
<dbReference type="GO" id="GO:0005975">
    <property type="term" value="P:carbohydrate metabolic process"/>
    <property type="evidence" value="ECO:0007669"/>
    <property type="project" value="InterPro"/>
</dbReference>
<dbReference type="InterPro" id="IPR011330">
    <property type="entry name" value="Glyco_hydro/deAcase_b/a-brl"/>
</dbReference>
<dbReference type="InterPro" id="IPR002509">
    <property type="entry name" value="NODB_dom"/>
</dbReference>
<proteinExistence type="predicted"/>
<dbReference type="GO" id="GO:0005576">
    <property type="term" value="C:extracellular region"/>
    <property type="evidence" value="ECO:0007669"/>
    <property type="project" value="UniProtKB-SubCell"/>
</dbReference>
<dbReference type="SUPFAM" id="SSF88713">
    <property type="entry name" value="Glycoside hydrolase/deacetylase"/>
    <property type="match status" value="1"/>
</dbReference>
<dbReference type="PANTHER" id="PTHR34216">
    <property type="match status" value="1"/>
</dbReference>
<keyword evidence="2" id="KW-0732">Signal</keyword>
<dbReference type="EMBL" id="FOZU01000060">
    <property type="protein sequence ID" value="SFT24707.1"/>
    <property type="molecule type" value="Genomic_DNA"/>
</dbReference>
<reference evidence="5" key="1">
    <citation type="submission" date="2016-10" db="EMBL/GenBank/DDBJ databases">
        <authorList>
            <person name="Varghese N."/>
            <person name="Submissions S."/>
        </authorList>
    </citation>
    <scope>NUCLEOTIDE SEQUENCE [LARGE SCALE GENOMIC DNA]</scope>
    <source>
        <strain evidence="5">ANC 5076</strain>
    </source>
</reference>
<dbReference type="InterPro" id="IPR051398">
    <property type="entry name" value="Polysacch_Deacetylase"/>
</dbReference>
<dbReference type="Gene3D" id="3.20.20.370">
    <property type="entry name" value="Glycoside hydrolase/deacetylase"/>
    <property type="match status" value="1"/>
</dbReference>